<keyword evidence="4" id="KW-0460">Magnesium</keyword>
<name>W8VLS4_THAPS</name>
<dbReference type="AlphaFoldDB" id="W8VLS4"/>
<dbReference type="InterPro" id="IPR018129">
    <property type="entry name" value="PEP_COase_Lys_AS"/>
</dbReference>
<dbReference type="PROSITE" id="PS00781">
    <property type="entry name" value="PEPCASE_1"/>
    <property type="match status" value="1"/>
</dbReference>
<comment type="cofactor">
    <cofactor evidence="1">
        <name>Mg(2+)</name>
        <dbReference type="ChEBI" id="CHEBI:18420"/>
    </cofactor>
</comment>
<protein>
    <recommendedName>
        <fullName evidence="3">phosphoenolpyruvate carboxylase</fullName>
        <ecNumber evidence="3">4.1.1.31</ecNumber>
    </recommendedName>
</protein>
<dbReference type="InterPro" id="IPR033129">
    <property type="entry name" value="PEPCASE_His_AS"/>
</dbReference>
<comment type="similarity">
    <text evidence="2">Belongs to the PEPCase type 1 family.</text>
</comment>
<dbReference type="InterPro" id="IPR022805">
    <property type="entry name" value="PEP_COase_bac/pln-type"/>
</dbReference>
<dbReference type="InterPro" id="IPR015813">
    <property type="entry name" value="Pyrv/PenolPyrv_kinase-like_dom"/>
</dbReference>
<feature type="region of interest" description="Disordered" evidence="10">
    <location>
        <begin position="76"/>
        <end position="95"/>
    </location>
</feature>
<keyword evidence="5" id="KW-0456">Lyase</keyword>
<evidence type="ECO:0000256" key="2">
    <source>
        <dbReference type="ARBA" id="ARBA00008346"/>
    </source>
</evidence>
<feature type="active site" evidence="8">
    <location>
        <position position="258"/>
    </location>
</feature>
<dbReference type="InterPro" id="IPR021135">
    <property type="entry name" value="PEP_COase"/>
</dbReference>
<dbReference type="PANTHER" id="PTHR30523:SF6">
    <property type="entry name" value="PHOSPHOENOLPYRUVATE CARBOXYLASE"/>
    <property type="match status" value="1"/>
</dbReference>
<dbReference type="PROSITE" id="PS00393">
    <property type="entry name" value="PEPCASE_2"/>
    <property type="match status" value="1"/>
</dbReference>
<dbReference type="Pfam" id="PF00311">
    <property type="entry name" value="PEPcase"/>
    <property type="match status" value="1"/>
</dbReference>
<dbReference type="HAMAP" id="MF_00595">
    <property type="entry name" value="PEPcase_type1"/>
    <property type="match status" value="1"/>
</dbReference>
<dbReference type="GO" id="GO:0006099">
    <property type="term" value="P:tricarboxylic acid cycle"/>
    <property type="evidence" value="ECO:0007669"/>
    <property type="project" value="InterPro"/>
</dbReference>
<evidence type="ECO:0000256" key="1">
    <source>
        <dbReference type="ARBA" id="ARBA00001946"/>
    </source>
</evidence>
<feature type="compositionally biased region" description="Polar residues" evidence="10">
    <location>
        <begin position="27"/>
        <end position="38"/>
    </location>
</feature>
<evidence type="ECO:0000256" key="7">
    <source>
        <dbReference type="ARBA" id="ARBA00048995"/>
    </source>
</evidence>
<evidence type="ECO:0000313" key="11">
    <source>
        <dbReference type="EMBL" id="BAO52742.1"/>
    </source>
</evidence>
<evidence type="ECO:0000256" key="9">
    <source>
        <dbReference type="PROSITE-ProRule" id="PRU10112"/>
    </source>
</evidence>
<dbReference type="GO" id="GO:0008964">
    <property type="term" value="F:phosphoenolpyruvate carboxylase activity"/>
    <property type="evidence" value="ECO:0007669"/>
    <property type="project" value="UniProtKB-EC"/>
</dbReference>
<dbReference type="NCBIfam" id="NF000584">
    <property type="entry name" value="PRK00009.1"/>
    <property type="match status" value="1"/>
</dbReference>
<evidence type="ECO:0000256" key="6">
    <source>
        <dbReference type="ARBA" id="ARBA00023300"/>
    </source>
</evidence>
<evidence type="ECO:0000256" key="4">
    <source>
        <dbReference type="ARBA" id="ARBA00022842"/>
    </source>
</evidence>
<accession>W8VLS4</accession>
<dbReference type="PANTHER" id="PTHR30523">
    <property type="entry name" value="PHOSPHOENOLPYRUVATE CARBOXYLASE"/>
    <property type="match status" value="1"/>
</dbReference>
<evidence type="ECO:0000256" key="5">
    <source>
        <dbReference type="ARBA" id="ARBA00023239"/>
    </source>
</evidence>
<organism evidence="11">
    <name type="scientific">Thalassiosira pseudonana</name>
    <name type="common">Marine diatom</name>
    <name type="synonym">Cyclotella nana</name>
    <dbReference type="NCBI Taxonomy" id="35128"/>
    <lineage>
        <taxon>Eukaryota</taxon>
        <taxon>Sar</taxon>
        <taxon>Stramenopiles</taxon>
        <taxon>Ochrophyta</taxon>
        <taxon>Bacillariophyta</taxon>
        <taxon>Coscinodiscophyceae</taxon>
        <taxon>Thalassiosirophycidae</taxon>
        <taxon>Thalassiosirales</taxon>
        <taxon>Thalassiosiraceae</taxon>
        <taxon>Thalassiosira</taxon>
    </lineage>
</organism>
<gene>
    <name evidence="11" type="primary">PEPC2</name>
</gene>
<keyword evidence="6" id="KW-0120">Carbon dioxide fixation</keyword>
<sequence>MTLLSAASRAAAARVAMRSTQRHHVSSPRSIQTLATSSHLADATQQQQQQHRRNTTYTFRSNRRFFSSLSSLNEPTLFTTTDTSSTNPTTDDQSDDALLRSDVRVMGTLLGDAISTHHGRDVLEKVEALRTMAKESRRSGDSSSERLQSMVDFVSGLSATELVVVSRAFAHFLGVANAAEAHQRCRRLKLDLEREVSGEDVKGLLVEGAPTPVGALHATKRDSTAGVLSQLVYEKNVSKEEVFKSLTSQTVEIVLTAHPTQVNRRTLLEKHGRVQKILNDADGLRESGTPYQRKLLDDALRREIASIWQTDEVSRVKPTPQSEAERGTLVVETVLWEALPSFLRKLDATMKWGLGEKYGLPLTASPFKFASWMGGDRDGNPNVTPDVTREVCLTNRIKAAQLLEGDVRELMGLISGNPPSVGTESEAMQRVRERSGDSRAPYRAYLNPVATKLANTATWAQQELRKVQKKNNPGLDTDKSTTSFAPDEVYLHKDELMDELLTVHQSLCDSGNTVVANGRLADIIRKLSSFGLTLVPLDIRQESDRHEEALNCITKYLGLGSYSQWDEGTRVSWITKQLQSKQPLIRDGAWNQPGNEQFFTPTSIDTLETFKMISDMHEESLGAYVISQCTSVSDILAVLLLQLDAGVNKTLRVVPLFETLDDLNGAAATMEHLFSIPAYVGSLEGRKQEIMVGYSDSAKDAGRLAASWAQYETQVTLSEVAKKHSVDVVYFHGKGGTVGRGGNPNTFEAILSHAPGTINGQFRVTEQGEMINQNFGFSDRAERTLDIYTAALLAEQNTDRPLPTKEWKDMMDKLSQISCDAYRKIVRGDERFVPYFRAATPELELSNLNIGSRPAKRKASGGVESLRAIPWIFAWTQTRLNLPTWLGVGEAINEVLSSPDEQTLRTMYKEWGSFRTTIDLVEMTLSKSDSSIARHYENVLVRDPAAVALGGEIRNIHDATERAVMDLTGHKTLSEHDILLQRLMAVRNPYVDCLNVLQAETLKRLRESEGSSEEEVLKDALLTTITGVANGMGNTG</sequence>
<feature type="region of interest" description="Disordered" evidence="10">
    <location>
        <begin position="16"/>
        <end position="38"/>
    </location>
</feature>
<dbReference type="GO" id="GO:0015977">
    <property type="term" value="P:carbon fixation"/>
    <property type="evidence" value="ECO:0007669"/>
    <property type="project" value="UniProtKB-KW"/>
</dbReference>
<reference evidence="11" key="1">
    <citation type="journal article" date="2014" name="Photosyn. Res.">
        <title>Localization of enzymes relating to C4 organic acid metabolisms in the marine diatom, Thalassiosira pseudonana.</title>
        <authorList>
            <person name="Tanaka R."/>
            <person name="Kikutani S."/>
            <person name="Mahardika A."/>
            <person name="Matsuda Y."/>
        </authorList>
    </citation>
    <scope>NUCLEOTIDE SEQUENCE</scope>
    <source>
        <strain evidence="11">CCMP1335</strain>
    </source>
</reference>
<feature type="compositionally biased region" description="Low complexity" evidence="10">
    <location>
        <begin position="76"/>
        <end position="91"/>
    </location>
</feature>
<evidence type="ECO:0000256" key="3">
    <source>
        <dbReference type="ARBA" id="ARBA00012305"/>
    </source>
</evidence>
<dbReference type="EMBL" id="AB849497">
    <property type="protein sequence ID" value="BAO52742.1"/>
    <property type="molecule type" value="mRNA"/>
</dbReference>
<dbReference type="SUPFAM" id="SSF51621">
    <property type="entry name" value="Phosphoenolpyruvate/pyruvate domain"/>
    <property type="match status" value="1"/>
</dbReference>
<feature type="active site" evidence="9">
    <location>
        <position position="699"/>
    </location>
</feature>
<comment type="catalytic activity">
    <reaction evidence="7">
        <text>oxaloacetate + phosphate = phosphoenolpyruvate + hydrogencarbonate</text>
        <dbReference type="Rhea" id="RHEA:28370"/>
        <dbReference type="ChEBI" id="CHEBI:16452"/>
        <dbReference type="ChEBI" id="CHEBI:17544"/>
        <dbReference type="ChEBI" id="CHEBI:43474"/>
        <dbReference type="ChEBI" id="CHEBI:58702"/>
        <dbReference type="EC" id="4.1.1.31"/>
    </reaction>
</comment>
<evidence type="ECO:0000256" key="8">
    <source>
        <dbReference type="PROSITE-ProRule" id="PRU10111"/>
    </source>
</evidence>
<evidence type="ECO:0000256" key="10">
    <source>
        <dbReference type="SAM" id="MobiDB-lite"/>
    </source>
</evidence>
<dbReference type="Gene3D" id="1.20.1440.90">
    <property type="entry name" value="Phosphoenolpyruvate/pyruvate domain"/>
    <property type="match status" value="1"/>
</dbReference>
<keyword evidence="11" id="KW-0670">Pyruvate</keyword>
<proteinExistence type="evidence at transcript level"/>
<dbReference type="PRINTS" id="PR00150">
    <property type="entry name" value="PEPCARBXLASE"/>
</dbReference>
<dbReference type="EC" id="4.1.1.31" evidence="3"/>